<dbReference type="RefSeq" id="WP_092700602.1">
    <property type="nucleotide sequence ID" value="NZ_FNFC01000004.1"/>
</dbReference>
<organism evidence="1 2">
    <name type="scientific">Halovenus aranensis</name>
    <dbReference type="NCBI Taxonomy" id="890420"/>
    <lineage>
        <taxon>Archaea</taxon>
        <taxon>Methanobacteriati</taxon>
        <taxon>Methanobacteriota</taxon>
        <taxon>Stenosarchaea group</taxon>
        <taxon>Halobacteria</taxon>
        <taxon>Halobacteriales</taxon>
        <taxon>Haloarculaceae</taxon>
        <taxon>Halovenus</taxon>
    </lineage>
</organism>
<dbReference type="OrthoDB" id="308034at2157"/>
<keyword evidence="2" id="KW-1185">Reference proteome</keyword>
<proteinExistence type="predicted"/>
<reference evidence="1 2" key="1">
    <citation type="submission" date="2016-10" db="EMBL/GenBank/DDBJ databases">
        <authorList>
            <person name="de Groot N.N."/>
        </authorList>
    </citation>
    <scope>NUCLEOTIDE SEQUENCE [LARGE SCALE GENOMIC DNA]</scope>
    <source>
        <strain evidence="1 2">IBRC-M10015</strain>
    </source>
</reference>
<protein>
    <submittedName>
        <fullName evidence="1">Uncharacterized protein</fullName>
    </submittedName>
</protein>
<accession>A0A1G8UG70</accession>
<evidence type="ECO:0000313" key="2">
    <source>
        <dbReference type="Proteomes" id="UP000198856"/>
    </source>
</evidence>
<dbReference type="EMBL" id="FNFC01000004">
    <property type="protein sequence ID" value="SDJ52721.1"/>
    <property type="molecule type" value="Genomic_DNA"/>
</dbReference>
<dbReference type="AlphaFoldDB" id="A0A1G8UG70"/>
<dbReference type="Proteomes" id="UP000198856">
    <property type="component" value="Unassembled WGS sequence"/>
</dbReference>
<name>A0A1G8UG70_9EURY</name>
<evidence type="ECO:0000313" key="1">
    <source>
        <dbReference type="EMBL" id="SDJ52721.1"/>
    </source>
</evidence>
<gene>
    <name evidence="1" type="ORF">SAMN05216226_104241</name>
</gene>
<sequence length="425" mass="49172">MFEATLRYNSNSDKQSINTSLEYIDSLIIPGRMIAANSKAIPSNLKNYRDEADVGYYIEPSVADFRVGDDFTDDAGRVRTWHSKYIQQVDERLADLLEERENIDPADLLEEDVRRITSSSVEFQEKFVPGRIQEEAGKYDTIENVESYQPEAVIPWYNKIRREADFEVGDTIIDEAKDAAELPVKPCLFVTKSLIRDQQRSEQLVELLTSNGIDQCFLWVENLDKQATGQGEYEDLAQLVVNLADEEISAHFFYGDYFATLLSHLGLEGTVYGSMYGEEETEQREQRSGQGVITRYYTDAVKDFLKIPAAVDLQQRTDAMMCFCDVCDRQFDSWQDLAEMEQDDDENIQAPMKKHHIRVRWDQIRRVESESLEDTIDRIESDYQDYVSEFFRSNQIADSKSLDYIPRWVNAVESVTDTDHERAEK</sequence>